<dbReference type="InterPro" id="IPR000073">
    <property type="entry name" value="AB_hydrolase_1"/>
</dbReference>
<evidence type="ECO:0000256" key="1">
    <source>
        <dbReference type="ARBA" id="ARBA00022801"/>
    </source>
</evidence>
<keyword evidence="6" id="KW-1185">Reference proteome</keyword>
<evidence type="ECO:0000256" key="2">
    <source>
        <dbReference type="ARBA" id="ARBA00022963"/>
    </source>
</evidence>
<evidence type="ECO:0000313" key="5">
    <source>
        <dbReference type="EMBL" id="MBC3813202.1"/>
    </source>
</evidence>
<evidence type="ECO:0000256" key="3">
    <source>
        <dbReference type="ARBA" id="ARBA00023098"/>
    </source>
</evidence>
<organism evidence="5 6">
    <name type="scientific">Undibacterium aquatile</name>
    <dbReference type="NCBI Taxonomy" id="1537398"/>
    <lineage>
        <taxon>Bacteria</taxon>
        <taxon>Pseudomonadati</taxon>
        <taxon>Pseudomonadota</taxon>
        <taxon>Betaproteobacteria</taxon>
        <taxon>Burkholderiales</taxon>
        <taxon>Oxalobacteraceae</taxon>
        <taxon>Undibacterium</taxon>
    </lineage>
</organism>
<dbReference type="SUPFAM" id="SSF53474">
    <property type="entry name" value="alpha/beta-Hydrolases"/>
    <property type="match status" value="1"/>
</dbReference>
<keyword evidence="1 5" id="KW-0378">Hydrolase</keyword>
<evidence type="ECO:0000313" key="6">
    <source>
        <dbReference type="Proteomes" id="UP000637632"/>
    </source>
</evidence>
<dbReference type="Gene3D" id="3.40.50.1820">
    <property type="entry name" value="alpha/beta hydrolase"/>
    <property type="match status" value="1"/>
</dbReference>
<dbReference type="Proteomes" id="UP000637632">
    <property type="component" value="Unassembled WGS sequence"/>
</dbReference>
<proteinExistence type="predicted"/>
<accession>A0ABR6XJW6</accession>
<keyword evidence="3" id="KW-0443">Lipid metabolism</keyword>
<dbReference type="PANTHER" id="PTHR10272:SF0">
    <property type="entry name" value="PLATELET-ACTIVATING FACTOR ACETYLHYDROLASE"/>
    <property type="match status" value="1"/>
</dbReference>
<dbReference type="Pfam" id="PF12697">
    <property type="entry name" value="Abhydrolase_6"/>
    <property type="match status" value="1"/>
</dbReference>
<name>A0ABR6XJW6_9BURK</name>
<protein>
    <submittedName>
        <fullName evidence="5">Alpha/beta fold hydrolase</fullName>
    </submittedName>
</protein>
<feature type="domain" description="AB hydrolase-1" evidence="4">
    <location>
        <begin position="63"/>
        <end position="234"/>
    </location>
</feature>
<dbReference type="PANTHER" id="PTHR10272">
    <property type="entry name" value="PLATELET-ACTIVATING FACTOR ACETYLHYDROLASE"/>
    <property type="match status" value="1"/>
</dbReference>
<sequence>MHTATGFRKRSYIGMLIGLTALTVASTQVVAAERISLTRQDSQSVPAMVYQNAGACQGVAIISHGAGGSEKGYVYLAEFMAKEGFLSVVPGHLESGRQSLREAKRGGSLQDGLTELVTDAPAYAARLMDINAARQWAAARCTGRRAVLLGHSMGAAVAMMEAGADNKMGVTGTASFDAYITLSPQGEGLIFPAHAWYKISKPVLLMTGTRDDDLAHASWRTRTEPFADMSPGCKWLGIVNGASHMNFGGNGLLHRTEGLTTQTIHAFLQGAQSGNCAAPSPLAGMELRTK</sequence>
<dbReference type="InterPro" id="IPR029058">
    <property type="entry name" value="AB_hydrolase_fold"/>
</dbReference>
<comment type="caution">
    <text evidence="5">The sequence shown here is derived from an EMBL/GenBank/DDBJ whole genome shotgun (WGS) entry which is preliminary data.</text>
</comment>
<reference evidence="5 6" key="1">
    <citation type="submission" date="2020-08" db="EMBL/GenBank/DDBJ databases">
        <title>Novel species isolated from subtropical streams in China.</title>
        <authorList>
            <person name="Lu H."/>
        </authorList>
    </citation>
    <scope>NUCLEOTIDE SEQUENCE [LARGE SCALE GENOMIC DNA]</scope>
    <source>
        <strain evidence="5 6">CCTCC AB 2015119</strain>
    </source>
</reference>
<keyword evidence="2" id="KW-0442">Lipid degradation</keyword>
<gene>
    <name evidence="5" type="ORF">H8K26_17300</name>
</gene>
<dbReference type="EMBL" id="JACOFT010000008">
    <property type="protein sequence ID" value="MBC3813202.1"/>
    <property type="molecule type" value="Genomic_DNA"/>
</dbReference>
<dbReference type="RefSeq" id="WP_190481263.1">
    <property type="nucleotide sequence ID" value="NZ_JACOFT010000008.1"/>
</dbReference>
<dbReference type="GO" id="GO:0016787">
    <property type="term" value="F:hydrolase activity"/>
    <property type="evidence" value="ECO:0007669"/>
    <property type="project" value="UniProtKB-KW"/>
</dbReference>
<evidence type="ECO:0000259" key="4">
    <source>
        <dbReference type="Pfam" id="PF12697"/>
    </source>
</evidence>